<keyword evidence="8" id="KW-0808">Transferase</keyword>
<evidence type="ECO:0000256" key="3">
    <source>
        <dbReference type="ARBA" id="ARBA00004127"/>
    </source>
</evidence>
<evidence type="ECO:0000256" key="6">
    <source>
        <dbReference type="ARBA" id="ARBA00012605"/>
    </source>
</evidence>
<comment type="caution">
    <text evidence="18">The sequence shown here is derived from an EMBL/GenBank/DDBJ whole genome shotgun (WGS) entry which is preliminary data.</text>
</comment>
<feature type="domain" description="Oligosaccharyl transferase STT3 N-terminal" evidence="17">
    <location>
        <begin position="6"/>
        <end position="142"/>
    </location>
</feature>
<accession>A0A3R6YBB8</accession>
<reference evidence="18 19" key="1">
    <citation type="submission" date="2018-08" db="EMBL/GenBank/DDBJ databases">
        <title>Aphanomyces genome sequencing and annotation.</title>
        <authorList>
            <person name="Minardi D."/>
            <person name="Oidtmann B."/>
            <person name="Van Der Giezen M."/>
            <person name="Studholme D.J."/>
        </authorList>
    </citation>
    <scope>NUCLEOTIDE SEQUENCE [LARGE SCALE GENOMIC DNA]</scope>
    <source>
        <strain evidence="18 19">Da</strain>
    </source>
</reference>
<gene>
    <name evidence="18" type="ORF">DYB37_007227</name>
</gene>
<keyword evidence="14" id="KW-0464">Manganese</keyword>
<sequence>MATASLLHWTLNVVFRLPTILRNTCVLIAPIFGVGTTVATYLLTKDVTCRASTALVAAVIVAVVPAYTSRSVGGSYEVMSIFALVITFYMWVQAVRVGSMLHAATCALMYGALVAAGISFENMLIINVIPLFVAMMVVAVRYY</sequence>
<dbReference type="UniPathway" id="UPA00378"/>
<evidence type="ECO:0000256" key="10">
    <source>
        <dbReference type="ARBA" id="ARBA00022723"/>
    </source>
</evidence>
<evidence type="ECO:0000256" key="14">
    <source>
        <dbReference type="ARBA" id="ARBA00023211"/>
    </source>
</evidence>
<evidence type="ECO:0000313" key="19">
    <source>
        <dbReference type="Proteomes" id="UP000285430"/>
    </source>
</evidence>
<evidence type="ECO:0000256" key="4">
    <source>
        <dbReference type="ARBA" id="ARBA00004922"/>
    </source>
</evidence>
<name>A0A3R6YBB8_APHAT</name>
<comment type="catalytic activity">
    <reaction evidence="15">
        <text>a di-trans,poly-cis-dolichyl diphosphooligosaccharide + L-asparaginyl-[protein] = N(4)-(oligosaccharide-(1-&gt;4)-N-acetyl-beta-D-glucosaminyl-(1-&gt;4)-N-acetyl-beta-D-glucosaminyl)-L-asparaginyl-[protein] + a di-trans,poly-cis-dolichyl diphosphate + H(+)</text>
        <dbReference type="Rhea" id="RHEA:22980"/>
        <dbReference type="Rhea" id="RHEA-COMP:12804"/>
        <dbReference type="Rhea" id="RHEA-COMP:12805"/>
        <dbReference type="Rhea" id="RHEA-COMP:19506"/>
        <dbReference type="Rhea" id="RHEA-COMP:19509"/>
        <dbReference type="ChEBI" id="CHEBI:15378"/>
        <dbReference type="ChEBI" id="CHEBI:50347"/>
        <dbReference type="ChEBI" id="CHEBI:57497"/>
        <dbReference type="ChEBI" id="CHEBI:57570"/>
        <dbReference type="ChEBI" id="CHEBI:132529"/>
        <dbReference type="EC" id="2.4.99.18"/>
    </reaction>
</comment>
<feature type="transmembrane region" description="Helical" evidence="16">
    <location>
        <begin position="124"/>
        <end position="142"/>
    </location>
</feature>
<dbReference type="PANTHER" id="PTHR13872">
    <property type="entry name" value="DOLICHYL-DIPHOSPHOOLIGOSACCHARIDE--PROTEIN GLYCOSYLTRANSFERASE SUBUNIT"/>
    <property type="match status" value="1"/>
</dbReference>
<keyword evidence="10" id="KW-0479">Metal-binding</keyword>
<organism evidence="18 19">
    <name type="scientific">Aphanomyces astaci</name>
    <name type="common">Crayfish plague agent</name>
    <dbReference type="NCBI Taxonomy" id="112090"/>
    <lineage>
        <taxon>Eukaryota</taxon>
        <taxon>Sar</taxon>
        <taxon>Stramenopiles</taxon>
        <taxon>Oomycota</taxon>
        <taxon>Saprolegniomycetes</taxon>
        <taxon>Saprolegniales</taxon>
        <taxon>Verrucalvaceae</taxon>
        <taxon>Aphanomyces</taxon>
    </lineage>
</organism>
<comment type="subcellular location">
    <subcellularLocation>
        <location evidence="3">Endomembrane system</location>
        <topology evidence="3">Multi-pass membrane protein</topology>
    </subcellularLocation>
</comment>
<feature type="transmembrane region" description="Helical" evidence="16">
    <location>
        <begin position="74"/>
        <end position="92"/>
    </location>
</feature>
<evidence type="ECO:0000256" key="7">
    <source>
        <dbReference type="ARBA" id="ARBA00022676"/>
    </source>
</evidence>
<comment type="cofactor">
    <cofactor evidence="1">
        <name>Mn(2+)</name>
        <dbReference type="ChEBI" id="CHEBI:29035"/>
    </cofactor>
</comment>
<evidence type="ECO:0000256" key="15">
    <source>
        <dbReference type="ARBA" id="ARBA00048829"/>
    </source>
</evidence>
<dbReference type="Pfam" id="PF02516">
    <property type="entry name" value="STT3"/>
    <property type="match status" value="1"/>
</dbReference>
<dbReference type="GO" id="GO:0016020">
    <property type="term" value="C:membrane"/>
    <property type="evidence" value="ECO:0007669"/>
    <property type="project" value="InterPro"/>
</dbReference>
<evidence type="ECO:0000256" key="8">
    <source>
        <dbReference type="ARBA" id="ARBA00022679"/>
    </source>
</evidence>
<dbReference type="GO" id="GO:0012505">
    <property type="term" value="C:endomembrane system"/>
    <property type="evidence" value="ECO:0007669"/>
    <property type="project" value="UniProtKB-SubCell"/>
</dbReference>
<dbReference type="Proteomes" id="UP000285430">
    <property type="component" value="Unassembled WGS sequence"/>
</dbReference>
<comment type="similarity">
    <text evidence="5">Belongs to the STT3 family.</text>
</comment>
<dbReference type="AlphaFoldDB" id="A0A3R6YBB8"/>
<feature type="transmembrane region" description="Helical" evidence="16">
    <location>
        <begin position="99"/>
        <end position="118"/>
    </location>
</feature>
<dbReference type="PANTHER" id="PTHR13872:SF1">
    <property type="entry name" value="DOLICHYL-DIPHOSPHOOLIGOSACCHARIDE--PROTEIN GLYCOSYLTRANSFERASE SUBUNIT STT3B"/>
    <property type="match status" value="1"/>
</dbReference>
<dbReference type="EC" id="2.4.99.18" evidence="6"/>
<keyword evidence="7" id="KW-0328">Glycosyltransferase</keyword>
<protein>
    <recommendedName>
        <fullName evidence="6">dolichyl-diphosphooligosaccharide--protein glycotransferase</fullName>
        <ecNumber evidence="6">2.4.99.18</ecNumber>
    </recommendedName>
</protein>
<evidence type="ECO:0000256" key="11">
    <source>
        <dbReference type="ARBA" id="ARBA00022842"/>
    </source>
</evidence>
<evidence type="ECO:0000256" key="16">
    <source>
        <dbReference type="SAM" id="Phobius"/>
    </source>
</evidence>
<dbReference type="GO" id="GO:0046872">
    <property type="term" value="F:metal ion binding"/>
    <property type="evidence" value="ECO:0007669"/>
    <property type="project" value="UniProtKB-KW"/>
</dbReference>
<keyword evidence="9 16" id="KW-0812">Transmembrane</keyword>
<evidence type="ECO:0000256" key="12">
    <source>
        <dbReference type="ARBA" id="ARBA00022989"/>
    </source>
</evidence>
<evidence type="ECO:0000256" key="5">
    <source>
        <dbReference type="ARBA" id="ARBA00010810"/>
    </source>
</evidence>
<keyword evidence="13 16" id="KW-0472">Membrane</keyword>
<comment type="pathway">
    <text evidence="4">Protein modification; protein glycosylation.</text>
</comment>
<evidence type="ECO:0000256" key="1">
    <source>
        <dbReference type="ARBA" id="ARBA00001936"/>
    </source>
</evidence>
<evidence type="ECO:0000256" key="9">
    <source>
        <dbReference type="ARBA" id="ARBA00022692"/>
    </source>
</evidence>
<dbReference type="InterPro" id="IPR048307">
    <property type="entry name" value="STT3_N"/>
</dbReference>
<keyword evidence="12 16" id="KW-1133">Transmembrane helix</keyword>
<evidence type="ECO:0000256" key="2">
    <source>
        <dbReference type="ARBA" id="ARBA00001946"/>
    </source>
</evidence>
<dbReference type="InterPro" id="IPR003674">
    <property type="entry name" value="Oligo_trans_STT3"/>
</dbReference>
<evidence type="ECO:0000256" key="13">
    <source>
        <dbReference type="ARBA" id="ARBA00023136"/>
    </source>
</evidence>
<keyword evidence="11" id="KW-0460">Magnesium</keyword>
<feature type="transmembrane region" description="Helical" evidence="16">
    <location>
        <begin position="20"/>
        <end position="44"/>
    </location>
</feature>
<dbReference type="GO" id="GO:0004579">
    <property type="term" value="F:dolichyl-diphosphooligosaccharide-protein glycotransferase activity"/>
    <property type="evidence" value="ECO:0007669"/>
    <property type="project" value="UniProtKB-EC"/>
</dbReference>
<feature type="transmembrane region" description="Helical" evidence="16">
    <location>
        <begin position="51"/>
        <end position="68"/>
    </location>
</feature>
<evidence type="ECO:0000259" key="17">
    <source>
        <dbReference type="Pfam" id="PF02516"/>
    </source>
</evidence>
<evidence type="ECO:0000313" key="18">
    <source>
        <dbReference type="EMBL" id="RHZ26106.1"/>
    </source>
</evidence>
<comment type="cofactor">
    <cofactor evidence="2">
        <name>Mg(2+)</name>
        <dbReference type="ChEBI" id="CHEBI:18420"/>
    </cofactor>
</comment>
<proteinExistence type="inferred from homology"/>
<dbReference type="VEuPathDB" id="FungiDB:H257_10572"/>
<dbReference type="EMBL" id="QUTH01002421">
    <property type="protein sequence ID" value="RHZ26106.1"/>
    <property type="molecule type" value="Genomic_DNA"/>
</dbReference>